<feature type="domain" description="DJ-1/PfpI" evidence="3">
    <location>
        <begin position="12"/>
        <end position="133"/>
    </location>
</feature>
<dbReference type="Gene3D" id="3.40.50.880">
    <property type="match status" value="2"/>
</dbReference>
<evidence type="ECO:0000313" key="4">
    <source>
        <dbReference type="EMBL" id="ABK26894.1"/>
    </source>
</evidence>
<dbReference type="NCBIfam" id="TIGR01383">
    <property type="entry name" value="not_thiJ"/>
    <property type="match status" value="1"/>
</dbReference>
<dbReference type="PANTHER" id="PTHR48094">
    <property type="entry name" value="PROTEIN/NUCLEIC ACID DEGLYCASE DJ-1-RELATED"/>
    <property type="match status" value="1"/>
</dbReference>
<dbReference type="AlphaFoldDB" id="A9P1Y3"/>
<accession>A9P1Y3</accession>
<dbReference type="InterPro" id="IPR050325">
    <property type="entry name" value="Prot/Nucl_acid_deglycase"/>
</dbReference>
<dbReference type="GO" id="GO:0005737">
    <property type="term" value="C:cytoplasm"/>
    <property type="evidence" value="ECO:0007669"/>
    <property type="project" value="UniProtKB-ARBA"/>
</dbReference>
<evidence type="ECO:0000256" key="2">
    <source>
        <dbReference type="ARBA" id="ARBA00022737"/>
    </source>
</evidence>
<dbReference type="GO" id="GO:1903189">
    <property type="term" value="P:glyoxal metabolic process"/>
    <property type="evidence" value="ECO:0007669"/>
    <property type="project" value="TreeGrafter"/>
</dbReference>
<protein>
    <recommendedName>
        <fullName evidence="3">DJ-1/PfpI domain-containing protein</fullName>
    </recommendedName>
</protein>
<comment type="similarity">
    <text evidence="1">Belongs to the peptidase C56 family.</text>
</comment>
<dbReference type="Pfam" id="PF01965">
    <property type="entry name" value="DJ-1_PfpI"/>
    <property type="match status" value="2"/>
</dbReference>
<feature type="domain" description="DJ-1/PfpI" evidence="3">
    <location>
        <begin position="195"/>
        <end position="356"/>
    </location>
</feature>
<dbReference type="FunFam" id="3.40.50.880:FF:000015">
    <property type="entry name" value="Protein DJ-1 homolog C"/>
    <property type="match status" value="1"/>
</dbReference>
<reference evidence="4" key="1">
    <citation type="journal article" date="2008" name="BMC Genomics">
        <title>A conifer genomics resource of 200,000 spruce (Picea spp.) ESTs and 6,464 high-quality, sequence-finished full-length cDNAs for Sitka spruce (Picea sitchensis).</title>
        <authorList>
            <person name="Ralph S.G."/>
            <person name="Chun H.J."/>
            <person name="Kolosova N."/>
            <person name="Cooper D."/>
            <person name="Oddy C."/>
            <person name="Ritland C.E."/>
            <person name="Kirkpatrick R."/>
            <person name="Moore R."/>
            <person name="Barber S."/>
            <person name="Holt R.A."/>
            <person name="Jones S.J."/>
            <person name="Marra M.A."/>
            <person name="Douglas C.J."/>
            <person name="Ritland K."/>
            <person name="Bohlmann J."/>
        </authorList>
    </citation>
    <scope>NUCLEOTIDE SEQUENCE</scope>
    <source>
        <tissue evidence="4">Green portion of the leader tissue</tissue>
    </source>
</reference>
<dbReference type="SUPFAM" id="SSF52317">
    <property type="entry name" value="Class I glutamine amidotransferase-like"/>
    <property type="match status" value="2"/>
</dbReference>
<evidence type="ECO:0000259" key="3">
    <source>
        <dbReference type="Pfam" id="PF01965"/>
    </source>
</evidence>
<dbReference type="InterPro" id="IPR006287">
    <property type="entry name" value="DJ-1"/>
</dbReference>
<evidence type="ECO:0000256" key="1">
    <source>
        <dbReference type="ARBA" id="ARBA00008542"/>
    </source>
</evidence>
<organism evidence="4">
    <name type="scientific">Picea sitchensis</name>
    <name type="common">Sitka spruce</name>
    <name type="synonym">Pinus sitchensis</name>
    <dbReference type="NCBI Taxonomy" id="3332"/>
    <lineage>
        <taxon>Eukaryota</taxon>
        <taxon>Viridiplantae</taxon>
        <taxon>Streptophyta</taxon>
        <taxon>Embryophyta</taxon>
        <taxon>Tracheophyta</taxon>
        <taxon>Spermatophyta</taxon>
        <taxon>Pinopsida</taxon>
        <taxon>Pinidae</taxon>
        <taxon>Conifers I</taxon>
        <taxon>Pinales</taxon>
        <taxon>Pinaceae</taxon>
        <taxon>Picea</taxon>
    </lineage>
</organism>
<dbReference type="CDD" id="cd03135">
    <property type="entry name" value="GATase1_DJ-1"/>
    <property type="match status" value="1"/>
</dbReference>
<dbReference type="EMBL" id="EF087659">
    <property type="protein sequence ID" value="ABK26894.1"/>
    <property type="molecule type" value="mRNA"/>
</dbReference>
<dbReference type="PANTHER" id="PTHR48094:SF12">
    <property type="entry name" value="PARKINSON DISEASE PROTEIN 7 HOMOLOG"/>
    <property type="match status" value="1"/>
</dbReference>
<dbReference type="InterPro" id="IPR029062">
    <property type="entry name" value="Class_I_gatase-like"/>
</dbReference>
<name>A9P1Y3_PICSI</name>
<dbReference type="InterPro" id="IPR002818">
    <property type="entry name" value="DJ-1/PfpI"/>
</dbReference>
<sequence length="376" mass="40884">MEAPQKKFVATQVLLPIAYGSEETEVVTLVDVFRGGGALVKVASVENDIQIECSSGVKFVADTFISDCESQIFDLVVLPGGMPGLERLQDCKVLRKITEAHAKEGRLYGSSSEASAVVLEKWGLLKGCQVDGMVTTSQGLGLTLDFSLSIAEQLFGKKILNEELSSLMVPRGWNKCEVAKEEYNVDDWSLQNIPQVLVPIANRSDEMEIVVVVDVLRRAKANVVVASVEDSLEIVAARGTKIVADRLFKDAILSNYDFIHLPGGWYGAQKLGSTEQLIDLLREHAESNKAYGVVCAAAVMLDTKGLLKGKKATTHPHYSNKLSDQSSVNVRVVIDGKLITSFGTGSTMEYALSIVEKLFGMERANEVAEAMAFSYP</sequence>
<proteinExistence type="evidence at transcript level"/>
<keyword evidence="2" id="KW-0677">Repeat</keyword>